<evidence type="ECO:0000313" key="2">
    <source>
        <dbReference type="EMBL" id="EAR81680.2"/>
    </source>
</evidence>
<dbReference type="InParanoid" id="Q228G2"/>
<dbReference type="InterPro" id="IPR011009">
    <property type="entry name" value="Kinase-like_dom_sf"/>
</dbReference>
<evidence type="ECO:0000256" key="1">
    <source>
        <dbReference type="SAM" id="MobiDB-lite"/>
    </source>
</evidence>
<keyword evidence="3" id="KW-1185">Reference proteome</keyword>
<dbReference type="Gene3D" id="3.30.200.20">
    <property type="entry name" value="Phosphorylase Kinase, domain 1"/>
    <property type="match status" value="1"/>
</dbReference>
<dbReference type="GeneID" id="7824427"/>
<feature type="compositionally biased region" description="Low complexity" evidence="1">
    <location>
        <begin position="14"/>
        <end position="28"/>
    </location>
</feature>
<organism evidence="2 3">
    <name type="scientific">Tetrahymena thermophila (strain SB210)</name>
    <dbReference type="NCBI Taxonomy" id="312017"/>
    <lineage>
        <taxon>Eukaryota</taxon>
        <taxon>Sar</taxon>
        <taxon>Alveolata</taxon>
        <taxon>Ciliophora</taxon>
        <taxon>Intramacronucleata</taxon>
        <taxon>Oligohymenophorea</taxon>
        <taxon>Hymenostomatida</taxon>
        <taxon>Tetrahymenina</taxon>
        <taxon>Tetrahymenidae</taxon>
        <taxon>Tetrahymena</taxon>
    </lineage>
</organism>
<accession>Q228G2</accession>
<keyword evidence="2" id="KW-0808">Transferase</keyword>
<gene>
    <name evidence="2" type="ORF">TTHERM_01579320</name>
</gene>
<proteinExistence type="predicted"/>
<evidence type="ECO:0000313" key="3">
    <source>
        <dbReference type="Proteomes" id="UP000009168"/>
    </source>
</evidence>
<sequence>MEEQQILNEQKGKQPQSSTITQQTTPQSGRYQTLKQIICTKEQNEESKKNQPIQQIISTNNKFQMNKRENSLQAEGIYITKSYISPEFGQEGVERYQTLKQIICTKEQNEESDHINSGGEADIFTNQNDDNIVYRVIKLNEDKDLRKQEQELQRFQELQEQNILNINSSYLIENQVIIYSIQKYIYHSDIKPGNILKIDDNNYQLSDFGASQQVDFIDPFCDYEMYTPDFKPKKREKNLPFYHDIYSFVIKTFLEEYLKQIEHYLVIKKENKVFQYESQYQYAEIAILIIQYLRKEYKESLECINEIFREDFKDNSQSEILIKSIRIVTKILIKLAKQQDKIILKELKQTD</sequence>
<feature type="region of interest" description="Disordered" evidence="1">
    <location>
        <begin position="1"/>
        <end position="28"/>
    </location>
</feature>
<protein>
    <submittedName>
        <fullName evidence="2">Kinase domain protein, putative</fullName>
    </submittedName>
</protein>
<dbReference type="SUPFAM" id="SSF56112">
    <property type="entry name" value="Protein kinase-like (PK-like)"/>
    <property type="match status" value="1"/>
</dbReference>
<dbReference type="GO" id="GO:0016301">
    <property type="term" value="F:kinase activity"/>
    <property type="evidence" value="ECO:0007669"/>
    <property type="project" value="UniProtKB-KW"/>
</dbReference>
<dbReference type="RefSeq" id="XP_001029343.2">
    <property type="nucleotide sequence ID" value="XM_001029343.2"/>
</dbReference>
<dbReference type="Gene3D" id="1.10.510.10">
    <property type="entry name" value="Transferase(Phosphotransferase) domain 1"/>
    <property type="match status" value="1"/>
</dbReference>
<reference evidence="3" key="1">
    <citation type="journal article" date="2006" name="PLoS Biol.">
        <title>Macronuclear genome sequence of the ciliate Tetrahymena thermophila, a model eukaryote.</title>
        <authorList>
            <person name="Eisen J.A."/>
            <person name="Coyne R.S."/>
            <person name="Wu M."/>
            <person name="Wu D."/>
            <person name="Thiagarajan M."/>
            <person name="Wortman J.R."/>
            <person name="Badger J.H."/>
            <person name="Ren Q."/>
            <person name="Amedeo P."/>
            <person name="Jones K.M."/>
            <person name="Tallon L.J."/>
            <person name="Delcher A.L."/>
            <person name="Salzberg S.L."/>
            <person name="Silva J.C."/>
            <person name="Haas B.J."/>
            <person name="Majoros W.H."/>
            <person name="Farzad M."/>
            <person name="Carlton J.M."/>
            <person name="Smith R.K. Jr."/>
            <person name="Garg J."/>
            <person name="Pearlman R.E."/>
            <person name="Karrer K.M."/>
            <person name="Sun L."/>
            <person name="Manning G."/>
            <person name="Elde N.C."/>
            <person name="Turkewitz A.P."/>
            <person name="Asai D.J."/>
            <person name="Wilkes D.E."/>
            <person name="Wang Y."/>
            <person name="Cai H."/>
            <person name="Collins K."/>
            <person name="Stewart B.A."/>
            <person name="Lee S.R."/>
            <person name="Wilamowska K."/>
            <person name="Weinberg Z."/>
            <person name="Ruzzo W.L."/>
            <person name="Wloga D."/>
            <person name="Gaertig J."/>
            <person name="Frankel J."/>
            <person name="Tsao C.-C."/>
            <person name="Gorovsky M.A."/>
            <person name="Keeling P.J."/>
            <person name="Waller R.F."/>
            <person name="Patron N.J."/>
            <person name="Cherry J.M."/>
            <person name="Stover N.A."/>
            <person name="Krieger C.J."/>
            <person name="del Toro C."/>
            <person name="Ryder H.F."/>
            <person name="Williamson S.C."/>
            <person name="Barbeau R.A."/>
            <person name="Hamilton E.P."/>
            <person name="Orias E."/>
        </authorList>
    </citation>
    <scope>NUCLEOTIDE SEQUENCE [LARGE SCALE GENOMIC DNA]</scope>
    <source>
        <strain evidence="3">SB210</strain>
    </source>
</reference>
<dbReference type="AlphaFoldDB" id="Q228G2"/>
<dbReference type="HOGENOM" id="CLU_629298_0_0_1"/>
<dbReference type="Proteomes" id="UP000009168">
    <property type="component" value="Unassembled WGS sequence"/>
</dbReference>
<name>Q228G2_TETTS</name>
<dbReference type="KEGG" id="tet:TTHERM_01579320"/>
<dbReference type="EMBL" id="GG662569">
    <property type="protein sequence ID" value="EAR81680.2"/>
    <property type="molecule type" value="Genomic_DNA"/>
</dbReference>
<keyword evidence="2" id="KW-0418">Kinase</keyword>